<feature type="compositionally biased region" description="Polar residues" evidence="1">
    <location>
        <begin position="270"/>
        <end position="279"/>
    </location>
</feature>
<feature type="region of interest" description="Disordered" evidence="1">
    <location>
        <begin position="168"/>
        <end position="207"/>
    </location>
</feature>
<accession>A0ABR1NU31</accession>
<sequence length="384" mass="42324">MSPEAVHAHLEDMDPDDDYYRNIKASEQRFSKMFHDVLENCGGQDRLKTITFKSCGYALIESSHISNWKIIPNESLRVEQDVDLPNQLKDLDTQMLICNDGLLGKILNYIPGNEQRILGRIFGLSFGWNDIYDDIVSQIAIADGNPDPGAGRFHGTVCSSAETEAISLKSKGKQEDVAPAEQDDMDDDHDSGLDGGPGRSNGAGFGLDGVNADIEEWLEFTRGTRGAEIPENGLSDENLARYTQIMPRPSKSRLRSQINQPMVLRLRGMSSRSSQQQDTPQDDIAQGSQQMVLRLRGTRSQTREQQDAPQDGPAQESEQMALRLRGVRSLDGLARGSEQMALRRRGVRSQDDLAQSSEQQGVASQDDLSQNSPATDTASDAGQD</sequence>
<organism evidence="2 3">
    <name type="scientific">Diaporthe eres</name>
    <name type="common">Phomopsis oblonga</name>
    <dbReference type="NCBI Taxonomy" id="83184"/>
    <lineage>
        <taxon>Eukaryota</taxon>
        <taxon>Fungi</taxon>
        <taxon>Dikarya</taxon>
        <taxon>Ascomycota</taxon>
        <taxon>Pezizomycotina</taxon>
        <taxon>Sordariomycetes</taxon>
        <taxon>Sordariomycetidae</taxon>
        <taxon>Diaporthales</taxon>
        <taxon>Diaporthaceae</taxon>
        <taxon>Diaporthe</taxon>
        <taxon>Diaporthe eres species complex</taxon>
    </lineage>
</organism>
<proteinExistence type="predicted"/>
<comment type="caution">
    <text evidence="2">The sequence shown here is derived from an EMBL/GenBank/DDBJ whole genome shotgun (WGS) entry which is preliminary data.</text>
</comment>
<keyword evidence="3" id="KW-1185">Reference proteome</keyword>
<dbReference type="EMBL" id="JAKNSF020000110">
    <property type="protein sequence ID" value="KAK7714977.1"/>
    <property type="molecule type" value="Genomic_DNA"/>
</dbReference>
<reference evidence="2 3" key="1">
    <citation type="submission" date="2024-02" db="EMBL/GenBank/DDBJ databases">
        <title>De novo assembly and annotation of 12 fungi associated with fruit tree decline syndrome in Ontario, Canada.</title>
        <authorList>
            <person name="Sulman M."/>
            <person name="Ellouze W."/>
            <person name="Ilyukhin E."/>
        </authorList>
    </citation>
    <scope>NUCLEOTIDE SEQUENCE [LARGE SCALE GENOMIC DNA]</scope>
    <source>
        <strain evidence="2 3">M169</strain>
    </source>
</reference>
<feature type="region of interest" description="Disordered" evidence="1">
    <location>
        <begin position="267"/>
        <end position="384"/>
    </location>
</feature>
<dbReference type="Proteomes" id="UP001430848">
    <property type="component" value="Unassembled WGS sequence"/>
</dbReference>
<gene>
    <name evidence="2" type="ORF">SLS63_011494</name>
</gene>
<feature type="compositionally biased region" description="Gly residues" evidence="1">
    <location>
        <begin position="193"/>
        <end position="207"/>
    </location>
</feature>
<name>A0ABR1NU31_DIAER</name>
<protein>
    <submittedName>
        <fullName evidence="2">Uncharacterized protein</fullName>
    </submittedName>
</protein>
<feature type="compositionally biased region" description="Polar residues" evidence="1">
    <location>
        <begin position="352"/>
        <end position="384"/>
    </location>
</feature>
<evidence type="ECO:0000313" key="3">
    <source>
        <dbReference type="Proteomes" id="UP001430848"/>
    </source>
</evidence>
<evidence type="ECO:0000313" key="2">
    <source>
        <dbReference type="EMBL" id="KAK7714977.1"/>
    </source>
</evidence>
<evidence type="ECO:0000256" key="1">
    <source>
        <dbReference type="SAM" id="MobiDB-lite"/>
    </source>
</evidence>